<proteinExistence type="predicted"/>
<feature type="region of interest" description="Disordered" evidence="1">
    <location>
        <begin position="1"/>
        <end position="86"/>
    </location>
</feature>
<evidence type="ECO:0000313" key="2">
    <source>
        <dbReference type="EMBL" id="ETW81138.1"/>
    </source>
</evidence>
<feature type="region of interest" description="Disordered" evidence="1">
    <location>
        <begin position="178"/>
        <end position="201"/>
    </location>
</feature>
<evidence type="ECO:0000313" key="3">
    <source>
        <dbReference type="Proteomes" id="UP000030671"/>
    </source>
</evidence>
<accession>W4K5N9</accession>
<protein>
    <submittedName>
        <fullName evidence="2">Uncharacterized protein</fullName>
    </submittedName>
</protein>
<dbReference type="STRING" id="747525.W4K5N9"/>
<dbReference type="InParanoid" id="W4K5N9"/>
<dbReference type="AlphaFoldDB" id="W4K5N9"/>
<reference evidence="2 3" key="1">
    <citation type="journal article" date="2012" name="New Phytol.">
        <title>Insight into trade-off between wood decay and parasitism from the genome of a fungal forest pathogen.</title>
        <authorList>
            <person name="Olson A."/>
            <person name="Aerts A."/>
            <person name="Asiegbu F."/>
            <person name="Belbahri L."/>
            <person name="Bouzid O."/>
            <person name="Broberg A."/>
            <person name="Canback B."/>
            <person name="Coutinho P.M."/>
            <person name="Cullen D."/>
            <person name="Dalman K."/>
            <person name="Deflorio G."/>
            <person name="van Diepen L.T."/>
            <person name="Dunand C."/>
            <person name="Duplessis S."/>
            <person name="Durling M."/>
            <person name="Gonthier P."/>
            <person name="Grimwood J."/>
            <person name="Fossdal C.G."/>
            <person name="Hansson D."/>
            <person name="Henrissat B."/>
            <person name="Hietala A."/>
            <person name="Himmelstrand K."/>
            <person name="Hoffmeister D."/>
            <person name="Hogberg N."/>
            <person name="James T.Y."/>
            <person name="Karlsson M."/>
            <person name="Kohler A."/>
            <person name="Kues U."/>
            <person name="Lee Y.H."/>
            <person name="Lin Y.C."/>
            <person name="Lind M."/>
            <person name="Lindquist E."/>
            <person name="Lombard V."/>
            <person name="Lucas S."/>
            <person name="Lunden K."/>
            <person name="Morin E."/>
            <person name="Murat C."/>
            <person name="Park J."/>
            <person name="Raffaello T."/>
            <person name="Rouze P."/>
            <person name="Salamov A."/>
            <person name="Schmutz J."/>
            <person name="Solheim H."/>
            <person name="Stahlberg J."/>
            <person name="Velez H."/>
            <person name="de Vries R.P."/>
            <person name="Wiebenga A."/>
            <person name="Woodward S."/>
            <person name="Yakovlev I."/>
            <person name="Garbelotto M."/>
            <person name="Martin F."/>
            <person name="Grigoriev I.V."/>
            <person name="Stenlid J."/>
        </authorList>
    </citation>
    <scope>NUCLEOTIDE SEQUENCE [LARGE SCALE GENOMIC DNA]</scope>
    <source>
        <strain evidence="2 3">TC 32-1</strain>
    </source>
</reference>
<dbReference type="GeneID" id="20667143"/>
<feature type="region of interest" description="Disordered" evidence="1">
    <location>
        <begin position="220"/>
        <end position="242"/>
    </location>
</feature>
<gene>
    <name evidence="2" type="ORF">HETIRDRAFT_146500</name>
</gene>
<dbReference type="EMBL" id="KI925459">
    <property type="protein sequence ID" value="ETW81138.1"/>
    <property type="molecule type" value="Genomic_DNA"/>
</dbReference>
<sequence>MSASPLALPLKYRRKSLSHSPGPLSRSRSPSSIPSQSPSSSKPSYYAYSSCARTENWMPSDDDLEPPLTSDDALTAPSSGSRAASLAPDEDAFVDIVSSSPVRDAHFYSYTQGALKMPRYSGPAPEARYESKPLPTYSDDAHDVAAALLALHAHPRLTSPKLLSQISSYPPAPHISSSIFPPRSQHRPVQLTAPSNRNPSETCRALIDKELVEAVVDGGSVEGCFDDGSSDGSSDMEVDQQP</sequence>
<dbReference type="HOGENOM" id="CLU_1149543_0_0_1"/>
<evidence type="ECO:0000256" key="1">
    <source>
        <dbReference type="SAM" id="MobiDB-lite"/>
    </source>
</evidence>
<feature type="compositionally biased region" description="Low complexity" evidence="1">
    <location>
        <begin position="18"/>
        <end position="50"/>
    </location>
</feature>
<dbReference type="KEGG" id="hir:HETIRDRAFT_146500"/>
<dbReference type="Proteomes" id="UP000030671">
    <property type="component" value="Unassembled WGS sequence"/>
</dbReference>
<feature type="compositionally biased region" description="Polar residues" evidence="1">
    <location>
        <begin position="192"/>
        <end position="201"/>
    </location>
</feature>
<dbReference type="OrthoDB" id="5348546at2759"/>
<keyword evidence="3" id="KW-1185">Reference proteome</keyword>
<dbReference type="RefSeq" id="XP_009547809.1">
    <property type="nucleotide sequence ID" value="XM_009549514.1"/>
</dbReference>
<name>W4K5N9_HETIT</name>
<organism evidence="2 3">
    <name type="scientific">Heterobasidion irregulare (strain TC 32-1)</name>
    <dbReference type="NCBI Taxonomy" id="747525"/>
    <lineage>
        <taxon>Eukaryota</taxon>
        <taxon>Fungi</taxon>
        <taxon>Dikarya</taxon>
        <taxon>Basidiomycota</taxon>
        <taxon>Agaricomycotina</taxon>
        <taxon>Agaricomycetes</taxon>
        <taxon>Russulales</taxon>
        <taxon>Bondarzewiaceae</taxon>
        <taxon>Heterobasidion</taxon>
        <taxon>Heterobasidion annosum species complex</taxon>
    </lineage>
</organism>
<feature type="compositionally biased region" description="Acidic residues" evidence="1">
    <location>
        <begin position="224"/>
        <end position="242"/>
    </location>
</feature>
<feature type="non-terminal residue" evidence="2">
    <location>
        <position position="242"/>
    </location>
</feature>